<dbReference type="InterPro" id="IPR016193">
    <property type="entry name" value="Cytidine_deaminase-like"/>
</dbReference>
<accession>A0ABN1J7P0</accession>
<evidence type="ECO:0000256" key="8">
    <source>
        <dbReference type="HAMAP-Rule" id="MF_00972"/>
    </source>
</evidence>
<proteinExistence type="inferred from homology"/>
<dbReference type="HAMAP" id="MF_00972">
    <property type="entry name" value="tRNA_aden_deaminase"/>
    <property type="match status" value="1"/>
</dbReference>
<comment type="function">
    <text evidence="8">Catalyzes the deamination of adenosine to inosine at the wobble position 34 of tRNA(Arg2).</text>
</comment>
<name>A0ABN1J7P0_9CLOT</name>
<evidence type="ECO:0000256" key="2">
    <source>
        <dbReference type="ARBA" id="ARBA00011738"/>
    </source>
</evidence>
<dbReference type="InterPro" id="IPR058535">
    <property type="entry name" value="MafB19-deam"/>
</dbReference>
<dbReference type="SUPFAM" id="SSF53927">
    <property type="entry name" value="Cytidine deaminase-like"/>
    <property type="match status" value="1"/>
</dbReference>
<dbReference type="EC" id="3.5.4.33" evidence="8"/>
<evidence type="ECO:0000313" key="10">
    <source>
        <dbReference type="EMBL" id="GAA0731272.1"/>
    </source>
</evidence>
<sequence length="147" mass="16623">MNKSFMNYALEEAKKAKSINEVPVGAVIVKNNIIIGRGHNSIETLKDSTAHAEIIAIKNASNYLGDWRLKDCEMYVTLEPCPMCAGAIIQSRLKKVYIGTFEPNLGACGSVIDILQNIYLKSNVEVQWMYMDECSIILKDFFKERRK</sequence>
<evidence type="ECO:0000256" key="6">
    <source>
        <dbReference type="ARBA" id="ARBA00022833"/>
    </source>
</evidence>
<dbReference type="EMBL" id="BAAACF010000014">
    <property type="protein sequence ID" value="GAA0731272.1"/>
    <property type="molecule type" value="Genomic_DNA"/>
</dbReference>
<comment type="subunit">
    <text evidence="2 8">Homodimer.</text>
</comment>
<dbReference type="Pfam" id="PF14437">
    <property type="entry name" value="MafB19-deam"/>
    <property type="match status" value="1"/>
</dbReference>
<feature type="domain" description="CMP/dCMP-type deaminase" evidence="9">
    <location>
        <begin position="1"/>
        <end position="122"/>
    </location>
</feature>
<feature type="binding site" evidence="8">
    <location>
        <position position="81"/>
    </location>
    <ligand>
        <name>Zn(2+)</name>
        <dbReference type="ChEBI" id="CHEBI:29105"/>
        <note>catalytic</note>
    </ligand>
</feature>
<comment type="caution">
    <text evidence="10">The sequence shown here is derived from an EMBL/GenBank/DDBJ whole genome shotgun (WGS) entry which is preliminary data.</text>
</comment>
<comment type="cofactor">
    <cofactor evidence="8">
        <name>Zn(2+)</name>
        <dbReference type="ChEBI" id="CHEBI:29105"/>
    </cofactor>
    <text evidence="8">Binds 1 zinc ion per subunit.</text>
</comment>
<comment type="similarity">
    <text evidence="1">Belongs to the cytidine and deoxycytidylate deaminase family. ADAT2 subfamily.</text>
</comment>
<dbReference type="InterPro" id="IPR002125">
    <property type="entry name" value="CMP_dCMP_dom"/>
</dbReference>
<feature type="binding site" evidence="8">
    <location>
        <position position="84"/>
    </location>
    <ligand>
        <name>Zn(2+)</name>
        <dbReference type="ChEBI" id="CHEBI:29105"/>
        <note>catalytic</note>
    </ligand>
</feature>
<dbReference type="RefSeq" id="WP_343771601.1">
    <property type="nucleotide sequence ID" value="NZ_BAAACF010000014.1"/>
</dbReference>
<gene>
    <name evidence="8" type="primary">tadA</name>
    <name evidence="10" type="ORF">GCM10008905_33400</name>
</gene>
<dbReference type="Gene3D" id="3.40.140.10">
    <property type="entry name" value="Cytidine Deaminase, domain 2"/>
    <property type="match status" value="1"/>
</dbReference>
<evidence type="ECO:0000259" key="9">
    <source>
        <dbReference type="PROSITE" id="PS51747"/>
    </source>
</evidence>
<feature type="binding site" evidence="8">
    <location>
        <position position="51"/>
    </location>
    <ligand>
        <name>Zn(2+)</name>
        <dbReference type="ChEBI" id="CHEBI:29105"/>
        <note>catalytic</note>
    </ligand>
</feature>
<keyword evidence="3 8" id="KW-0819">tRNA processing</keyword>
<feature type="active site" description="Proton donor" evidence="8">
    <location>
        <position position="53"/>
    </location>
</feature>
<evidence type="ECO:0000313" key="11">
    <source>
        <dbReference type="Proteomes" id="UP001500339"/>
    </source>
</evidence>
<keyword evidence="5 8" id="KW-0378">Hydrolase</keyword>
<evidence type="ECO:0000256" key="3">
    <source>
        <dbReference type="ARBA" id="ARBA00022694"/>
    </source>
</evidence>
<keyword evidence="4 8" id="KW-0479">Metal-binding</keyword>
<keyword evidence="6 8" id="KW-0862">Zinc</keyword>
<dbReference type="PANTHER" id="PTHR11079">
    <property type="entry name" value="CYTOSINE DEAMINASE FAMILY MEMBER"/>
    <property type="match status" value="1"/>
</dbReference>
<dbReference type="PANTHER" id="PTHR11079:SF202">
    <property type="entry name" value="TRNA-SPECIFIC ADENOSINE DEAMINASE"/>
    <property type="match status" value="1"/>
</dbReference>
<dbReference type="InterPro" id="IPR028883">
    <property type="entry name" value="tRNA_aden_deaminase"/>
</dbReference>
<dbReference type="PROSITE" id="PS51747">
    <property type="entry name" value="CYT_DCMP_DEAMINASES_2"/>
    <property type="match status" value="1"/>
</dbReference>
<evidence type="ECO:0000256" key="5">
    <source>
        <dbReference type="ARBA" id="ARBA00022801"/>
    </source>
</evidence>
<dbReference type="PROSITE" id="PS00903">
    <property type="entry name" value="CYT_DCMP_DEAMINASES_1"/>
    <property type="match status" value="1"/>
</dbReference>
<keyword evidence="11" id="KW-1185">Reference proteome</keyword>
<dbReference type="InterPro" id="IPR016192">
    <property type="entry name" value="APOBEC/CMP_deaminase_Zn-bd"/>
</dbReference>
<comment type="catalytic activity">
    <reaction evidence="7 8">
        <text>adenosine(34) in tRNA + H2O + H(+) = inosine(34) in tRNA + NH4(+)</text>
        <dbReference type="Rhea" id="RHEA:43168"/>
        <dbReference type="Rhea" id="RHEA-COMP:10373"/>
        <dbReference type="Rhea" id="RHEA-COMP:10374"/>
        <dbReference type="ChEBI" id="CHEBI:15377"/>
        <dbReference type="ChEBI" id="CHEBI:15378"/>
        <dbReference type="ChEBI" id="CHEBI:28938"/>
        <dbReference type="ChEBI" id="CHEBI:74411"/>
        <dbReference type="ChEBI" id="CHEBI:82852"/>
        <dbReference type="EC" id="3.5.4.33"/>
    </reaction>
</comment>
<protein>
    <recommendedName>
        <fullName evidence="8">tRNA-specific adenosine deaminase</fullName>
        <ecNumber evidence="8">3.5.4.33</ecNumber>
    </recommendedName>
</protein>
<reference evidence="10 11" key="1">
    <citation type="journal article" date="2019" name="Int. J. Syst. Evol. Microbiol.">
        <title>The Global Catalogue of Microorganisms (GCM) 10K type strain sequencing project: providing services to taxonomists for standard genome sequencing and annotation.</title>
        <authorList>
            <consortium name="The Broad Institute Genomics Platform"/>
            <consortium name="The Broad Institute Genome Sequencing Center for Infectious Disease"/>
            <person name="Wu L."/>
            <person name="Ma J."/>
        </authorList>
    </citation>
    <scope>NUCLEOTIDE SEQUENCE [LARGE SCALE GENOMIC DNA]</scope>
    <source>
        <strain evidence="10 11">JCM 1405</strain>
    </source>
</reference>
<evidence type="ECO:0000256" key="4">
    <source>
        <dbReference type="ARBA" id="ARBA00022723"/>
    </source>
</evidence>
<evidence type="ECO:0000256" key="7">
    <source>
        <dbReference type="ARBA" id="ARBA00048045"/>
    </source>
</evidence>
<dbReference type="CDD" id="cd01285">
    <property type="entry name" value="nucleoside_deaminase"/>
    <property type="match status" value="1"/>
</dbReference>
<dbReference type="Proteomes" id="UP001500339">
    <property type="component" value="Unassembled WGS sequence"/>
</dbReference>
<evidence type="ECO:0000256" key="1">
    <source>
        <dbReference type="ARBA" id="ARBA00010669"/>
    </source>
</evidence>
<organism evidence="10 11">
    <name type="scientific">Clostridium malenominatum</name>
    <dbReference type="NCBI Taxonomy" id="1539"/>
    <lineage>
        <taxon>Bacteria</taxon>
        <taxon>Bacillati</taxon>
        <taxon>Bacillota</taxon>
        <taxon>Clostridia</taxon>
        <taxon>Eubacteriales</taxon>
        <taxon>Clostridiaceae</taxon>
        <taxon>Clostridium</taxon>
    </lineage>
</organism>